<protein>
    <submittedName>
        <fullName evidence="1">Uncharacterized protein</fullName>
    </submittedName>
</protein>
<dbReference type="EMBL" id="FUKI01000120">
    <property type="protein sequence ID" value="SJM93596.1"/>
    <property type="molecule type" value="Genomic_DNA"/>
</dbReference>
<accession>A0A1R4HBP9</accession>
<dbReference type="OrthoDB" id="9800707at2"/>
<evidence type="ECO:0000313" key="1">
    <source>
        <dbReference type="EMBL" id="SJM93596.1"/>
    </source>
</evidence>
<dbReference type="RefSeq" id="WP_087143918.1">
    <property type="nucleotide sequence ID" value="NZ_FUKI01000120.1"/>
</dbReference>
<proteinExistence type="predicted"/>
<dbReference type="Proteomes" id="UP000195667">
    <property type="component" value="Unassembled WGS sequence"/>
</dbReference>
<gene>
    <name evidence="1" type="ORF">CRENPOLYSF1_440050</name>
</gene>
<organism evidence="1 2">
    <name type="scientific">Crenothrix polyspora</name>
    <dbReference type="NCBI Taxonomy" id="360316"/>
    <lineage>
        <taxon>Bacteria</taxon>
        <taxon>Pseudomonadati</taxon>
        <taxon>Pseudomonadota</taxon>
        <taxon>Gammaproteobacteria</taxon>
        <taxon>Methylococcales</taxon>
        <taxon>Crenotrichaceae</taxon>
        <taxon>Crenothrix</taxon>
    </lineage>
</organism>
<sequence length="66" mass="7743">MNTIEAIEQQIENLDENAFVKFREWFLEFDQSRWDKQIEADSNAGKLDFLIDAALAEHQVGKTRDL</sequence>
<dbReference type="AlphaFoldDB" id="A0A1R4HBP9"/>
<keyword evidence="2" id="KW-1185">Reference proteome</keyword>
<evidence type="ECO:0000313" key="2">
    <source>
        <dbReference type="Proteomes" id="UP000195667"/>
    </source>
</evidence>
<reference evidence="2" key="1">
    <citation type="submission" date="2017-02" db="EMBL/GenBank/DDBJ databases">
        <authorList>
            <person name="Daims H."/>
        </authorList>
    </citation>
    <scope>NUCLEOTIDE SEQUENCE [LARGE SCALE GENOMIC DNA]</scope>
</reference>
<name>A0A1R4HBP9_9GAMM</name>